<feature type="compositionally biased region" description="Polar residues" evidence="4">
    <location>
        <begin position="14"/>
        <end position="25"/>
    </location>
</feature>
<dbReference type="GO" id="GO:0005737">
    <property type="term" value="C:cytoplasm"/>
    <property type="evidence" value="ECO:0007669"/>
    <property type="project" value="TreeGrafter"/>
</dbReference>
<keyword evidence="3 6" id="KW-0067">ATP-binding</keyword>
<dbReference type="SUPFAM" id="SSF52540">
    <property type="entry name" value="P-loop containing nucleoside triphosphate hydrolases"/>
    <property type="match status" value="1"/>
</dbReference>
<dbReference type="Gene3D" id="1.10.8.60">
    <property type="match status" value="1"/>
</dbReference>
<evidence type="ECO:0000256" key="2">
    <source>
        <dbReference type="ARBA" id="ARBA00022741"/>
    </source>
</evidence>
<evidence type="ECO:0000313" key="7">
    <source>
        <dbReference type="Proteomes" id="UP000011932"/>
    </source>
</evidence>
<feature type="region of interest" description="Disordered" evidence="4">
    <location>
        <begin position="1"/>
        <end position="30"/>
    </location>
</feature>
<dbReference type="CDD" id="cd00009">
    <property type="entry name" value="AAA"/>
    <property type="match status" value="1"/>
</dbReference>
<evidence type="ECO:0000256" key="3">
    <source>
        <dbReference type="ARBA" id="ARBA00022840"/>
    </source>
</evidence>
<reference evidence="6 7" key="1">
    <citation type="journal article" date="2013" name="ISME J.">
        <title>By their genes ye shall know them: genomic signatures of predatory bacteria.</title>
        <authorList>
            <person name="Pasternak Z."/>
            <person name="Pietrokovski S."/>
            <person name="Rotem O."/>
            <person name="Gophna U."/>
            <person name="Lurie-Weinberger M.N."/>
            <person name="Jurkevitch E."/>
        </authorList>
    </citation>
    <scope>NUCLEOTIDE SEQUENCE [LARGE SCALE GENOMIC DNA]</scope>
    <source>
        <strain evidence="6">EPB</strain>
    </source>
</reference>
<dbReference type="KEGG" id="man:A11S_90"/>
<organism evidence="6 7">
    <name type="scientific">Micavibrio aeruginosavorus EPB</name>
    <dbReference type="NCBI Taxonomy" id="349215"/>
    <lineage>
        <taxon>Bacteria</taxon>
        <taxon>Pseudomonadati</taxon>
        <taxon>Bdellovibrionota</taxon>
        <taxon>Bdellovibrionia</taxon>
        <taxon>Bdellovibrionales</taxon>
        <taxon>Pseudobdellovibrionaceae</taxon>
        <taxon>Micavibrio</taxon>
    </lineage>
</organism>
<dbReference type="Pfam" id="PF17871">
    <property type="entry name" value="AAA_lid_9"/>
    <property type="match status" value="1"/>
</dbReference>
<dbReference type="GO" id="GO:0008233">
    <property type="term" value="F:peptidase activity"/>
    <property type="evidence" value="ECO:0007669"/>
    <property type="project" value="UniProtKB-KW"/>
</dbReference>
<dbReference type="InterPro" id="IPR003593">
    <property type="entry name" value="AAA+_ATPase"/>
</dbReference>
<dbReference type="Proteomes" id="UP000011932">
    <property type="component" value="Chromosome"/>
</dbReference>
<dbReference type="Pfam" id="PF00004">
    <property type="entry name" value="AAA"/>
    <property type="match status" value="1"/>
</dbReference>
<keyword evidence="2" id="KW-0547">Nucleotide-binding</keyword>
<sequence>MVYHDGAPSAHPATPSTIRNKSIMTTEKKTPGKNRVDYPLVFSDDELDALIHRYCRDFTQLAREGKFDPITGRDDEIQQMVLILLQKGRKNAALQAPAGVGKTALVAGLAQQIVAGTVPDYLKDARVLELDLAAMAAGTSGPAEFQGRFIPICRGIAERYRFEEYPKTILFIDEMHTIMPTCDGSAYKGLSEVLKPYLTAGDLHVIGATTLDEFRIFVAIDPAMDRRFQKIPLRIPNAEETFNILMNLKSGYEKHHHITVEPESLRRIIKLTDEHMRKRYQPDKSIIVMDAAMALHVLHHGRGGVLDDKSITYIVSKESGLHAGAL</sequence>
<dbReference type="GO" id="GO:0034605">
    <property type="term" value="P:cellular response to heat"/>
    <property type="evidence" value="ECO:0007669"/>
    <property type="project" value="TreeGrafter"/>
</dbReference>
<proteinExistence type="predicted"/>
<dbReference type="HOGENOM" id="CLU_917689_0_0_5"/>
<keyword evidence="6" id="KW-0645">Protease</keyword>
<dbReference type="AlphaFoldDB" id="M4VBZ7"/>
<dbReference type="InterPro" id="IPR041546">
    <property type="entry name" value="ClpA/ClpB_AAA_lid"/>
</dbReference>
<keyword evidence="1" id="KW-0677">Repeat</keyword>
<evidence type="ECO:0000259" key="5">
    <source>
        <dbReference type="SMART" id="SM00382"/>
    </source>
</evidence>
<keyword evidence="6" id="KW-0378">Hydrolase</keyword>
<evidence type="ECO:0000256" key="1">
    <source>
        <dbReference type="ARBA" id="ARBA00022737"/>
    </source>
</evidence>
<dbReference type="STRING" id="349215.A11S_90"/>
<dbReference type="SMART" id="SM00382">
    <property type="entry name" value="AAA"/>
    <property type="match status" value="1"/>
</dbReference>
<protein>
    <submittedName>
        <fullName evidence="6">ATP-dependent Clp protease ATP-binding subunit ClpA</fullName>
    </submittedName>
</protein>
<dbReference type="GO" id="GO:0005524">
    <property type="term" value="F:ATP binding"/>
    <property type="evidence" value="ECO:0007669"/>
    <property type="project" value="UniProtKB-KW"/>
</dbReference>
<dbReference type="InterPro" id="IPR003959">
    <property type="entry name" value="ATPase_AAA_core"/>
</dbReference>
<dbReference type="Gene3D" id="3.40.50.300">
    <property type="entry name" value="P-loop containing nucleotide triphosphate hydrolases"/>
    <property type="match status" value="1"/>
</dbReference>
<dbReference type="GO" id="GO:0016887">
    <property type="term" value="F:ATP hydrolysis activity"/>
    <property type="evidence" value="ECO:0007669"/>
    <property type="project" value="InterPro"/>
</dbReference>
<gene>
    <name evidence="6" type="ORF">A11S_90</name>
</gene>
<evidence type="ECO:0000256" key="4">
    <source>
        <dbReference type="SAM" id="MobiDB-lite"/>
    </source>
</evidence>
<dbReference type="GO" id="GO:0006508">
    <property type="term" value="P:proteolysis"/>
    <property type="evidence" value="ECO:0007669"/>
    <property type="project" value="UniProtKB-KW"/>
</dbReference>
<dbReference type="InterPro" id="IPR027417">
    <property type="entry name" value="P-loop_NTPase"/>
</dbReference>
<dbReference type="InterPro" id="IPR050130">
    <property type="entry name" value="ClpA_ClpB"/>
</dbReference>
<evidence type="ECO:0000313" key="6">
    <source>
        <dbReference type="EMBL" id="AGH96927.1"/>
    </source>
</evidence>
<name>M4VBZ7_9BACT</name>
<accession>M4VBZ7</accession>
<dbReference type="EMBL" id="CP003538">
    <property type="protein sequence ID" value="AGH96927.1"/>
    <property type="molecule type" value="Genomic_DNA"/>
</dbReference>
<feature type="domain" description="AAA+ ATPase" evidence="5">
    <location>
        <begin position="88"/>
        <end position="237"/>
    </location>
</feature>
<dbReference type="PANTHER" id="PTHR11638:SF18">
    <property type="entry name" value="HEAT SHOCK PROTEIN 104"/>
    <property type="match status" value="1"/>
</dbReference>
<dbReference type="PANTHER" id="PTHR11638">
    <property type="entry name" value="ATP-DEPENDENT CLP PROTEASE"/>
    <property type="match status" value="1"/>
</dbReference>